<dbReference type="InterPro" id="IPR013740">
    <property type="entry name" value="Redoxin"/>
</dbReference>
<feature type="signal peptide" evidence="5">
    <location>
        <begin position="1"/>
        <end position="18"/>
    </location>
</feature>
<keyword evidence="3" id="KW-1015">Disulfide bond</keyword>
<accession>A0A917J0B0</accession>
<dbReference type="Gene3D" id="3.40.30.10">
    <property type="entry name" value="Glutaredoxin"/>
    <property type="match status" value="1"/>
</dbReference>
<evidence type="ECO:0000256" key="2">
    <source>
        <dbReference type="ARBA" id="ARBA00022748"/>
    </source>
</evidence>
<dbReference type="InterPro" id="IPR025380">
    <property type="entry name" value="DUF4369"/>
</dbReference>
<evidence type="ECO:0000256" key="1">
    <source>
        <dbReference type="ARBA" id="ARBA00004196"/>
    </source>
</evidence>
<keyword evidence="8" id="KW-1185">Reference proteome</keyword>
<dbReference type="GO" id="GO:0017004">
    <property type="term" value="P:cytochrome complex assembly"/>
    <property type="evidence" value="ECO:0007669"/>
    <property type="project" value="UniProtKB-KW"/>
</dbReference>
<organism evidence="7 8">
    <name type="scientific">Filimonas zeae</name>
    <dbReference type="NCBI Taxonomy" id="1737353"/>
    <lineage>
        <taxon>Bacteria</taxon>
        <taxon>Pseudomonadati</taxon>
        <taxon>Bacteroidota</taxon>
        <taxon>Chitinophagia</taxon>
        <taxon>Chitinophagales</taxon>
        <taxon>Chitinophagaceae</taxon>
        <taxon>Filimonas</taxon>
    </lineage>
</organism>
<dbReference type="Pfam" id="PF14289">
    <property type="entry name" value="DUF4369"/>
    <property type="match status" value="1"/>
</dbReference>
<dbReference type="EMBL" id="BMIB01000003">
    <property type="protein sequence ID" value="GGH73522.1"/>
    <property type="molecule type" value="Genomic_DNA"/>
</dbReference>
<sequence length="380" mass="41588">MKWNLLALIALAPAVAGAQSAPFSITGKIGNLGKPCKVYIDYMDNGQGKEDSADVVNGVFTIKGTVAGIVSSRMSLDHEGKGKPFSIYSPDADVVYFDFGQENMQFTSADSIINAKVTGSKVYDAFVAYNKEIGGSFIEMIRKHNAIYKEASPEDKKDPAFIEALNKDMEEARRTHAENQLAFAKAHPTSYFALEALVDAAGYKMDVAVIEPLFNALSDDLKNLDNGKAMAQRIASVRLVATGKPAPTFTQNDINGNPLALSSLKGKVVLLDFWASWCSPCRAENPNMLKQYKLYKDKGFEILSVSLDSDKKPWLQAIEKDGLPWLHVSDLKGWNNEVGRLYGVRGVPACYLIDTEGNIIATDVRGEKLNAKLAEIFANK</sequence>
<evidence type="ECO:0000256" key="5">
    <source>
        <dbReference type="SAM" id="SignalP"/>
    </source>
</evidence>
<gene>
    <name evidence="7" type="ORF">GCM10011379_35120</name>
</gene>
<evidence type="ECO:0000256" key="3">
    <source>
        <dbReference type="ARBA" id="ARBA00023157"/>
    </source>
</evidence>
<dbReference type="Proteomes" id="UP000627292">
    <property type="component" value="Unassembled WGS sequence"/>
</dbReference>
<evidence type="ECO:0000313" key="7">
    <source>
        <dbReference type="EMBL" id="GGH73522.1"/>
    </source>
</evidence>
<proteinExistence type="predicted"/>
<evidence type="ECO:0000259" key="6">
    <source>
        <dbReference type="PROSITE" id="PS51352"/>
    </source>
</evidence>
<dbReference type="InterPro" id="IPR050553">
    <property type="entry name" value="Thioredoxin_ResA/DsbE_sf"/>
</dbReference>
<reference evidence="7" key="2">
    <citation type="submission" date="2020-09" db="EMBL/GenBank/DDBJ databases">
        <authorList>
            <person name="Sun Q."/>
            <person name="Zhou Y."/>
        </authorList>
    </citation>
    <scope>NUCLEOTIDE SEQUENCE</scope>
    <source>
        <strain evidence="7">CGMCC 1.15290</strain>
    </source>
</reference>
<keyword evidence="5" id="KW-0732">Signal</keyword>
<comment type="subcellular location">
    <subcellularLocation>
        <location evidence="1">Cell envelope</location>
    </subcellularLocation>
</comment>
<keyword evidence="4" id="KW-0676">Redox-active center</keyword>
<dbReference type="AlphaFoldDB" id="A0A917J0B0"/>
<dbReference type="Pfam" id="PF08534">
    <property type="entry name" value="Redoxin"/>
    <property type="match status" value="1"/>
</dbReference>
<dbReference type="InterPro" id="IPR036249">
    <property type="entry name" value="Thioredoxin-like_sf"/>
</dbReference>
<dbReference type="PANTHER" id="PTHR42852">
    <property type="entry name" value="THIOL:DISULFIDE INTERCHANGE PROTEIN DSBE"/>
    <property type="match status" value="1"/>
</dbReference>
<evidence type="ECO:0000313" key="8">
    <source>
        <dbReference type="Proteomes" id="UP000627292"/>
    </source>
</evidence>
<keyword evidence="2" id="KW-0201">Cytochrome c-type biogenesis</keyword>
<feature type="chain" id="PRO_5038123225" evidence="5">
    <location>
        <begin position="19"/>
        <end position="380"/>
    </location>
</feature>
<dbReference type="InterPro" id="IPR013766">
    <property type="entry name" value="Thioredoxin_domain"/>
</dbReference>
<evidence type="ECO:0000256" key="4">
    <source>
        <dbReference type="ARBA" id="ARBA00023284"/>
    </source>
</evidence>
<dbReference type="PROSITE" id="PS51352">
    <property type="entry name" value="THIOREDOXIN_2"/>
    <property type="match status" value="1"/>
</dbReference>
<dbReference type="CDD" id="cd02966">
    <property type="entry name" value="TlpA_like_family"/>
    <property type="match status" value="1"/>
</dbReference>
<dbReference type="GO" id="GO:0030313">
    <property type="term" value="C:cell envelope"/>
    <property type="evidence" value="ECO:0007669"/>
    <property type="project" value="UniProtKB-SubCell"/>
</dbReference>
<dbReference type="GO" id="GO:0016491">
    <property type="term" value="F:oxidoreductase activity"/>
    <property type="evidence" value="ECO:0007669"/>
    <property type="project" value="InterPro"/>
</dbReference>
<comment type="caution">
    <text evidence="7">The sequence shown here is derived from an EMBL/GenBank/DDBJ whole genome shotgun (WGS) entry which is preliminary data.</text>
</comment>
<reference evidence="7" key="1">
    <citation type="journal article" date="2014" name="Int. J. Syst. Evol. Microbiol.">
        <title>Complete genome sequence of Corynebacterium casei LMG S-19264T (=DSM 44701T), isolated from a smear-ripened cheese.</title>
        <authorList>
            <consortium name="US DOE Joint Genome Institute (JGI-PGF)"/>
            <person name="Walter F."/>
            <person name="Albersmeier A."/>
            <person name="Kalinowski J."/>
            <person name="Ruckert C."/>
        </authorList>
    </citation>
    <scope>NUCLEOTIDE SEQUENCE</scope>
    <source>
        <strain evidence="7">CGMCC 1.15290</strain>
    </source>
</reference>
<dbReference type="RefSeq" id="WP_188954618.1">
    <property type="nucleotide sequence ID" value="NZ_BMIB01000003.1"/>
</dbReference>
<name>A0A917J0B0_9BACT</name>
<dbReference type="SUPFAM" id="SSF52833">
    <property type="entry name" value="Thioredoxin-like"/>
    <property type="match status" value="1"/>
</dbReference>
<protein>
    <submittedName>
        <fullName evidence="7">Thiol:disulfide interchange protein</fullName>
    </submittedName>
</protein>
<feature type="domain" description="Thioredoxin" evidence="6">
    <location>
        <begin position="240"/>
        <end position="380"/>
    </location>
</feature>
<dbReference type="PANTHER" id="PTHR42852:SF6">
    <property type="entry name" value="THIOL:DISULFIDE INTERCHANGE PROTEIN DSBE"/>
    <property type="match status" value="1"/>
</dbReference>